<evidence type="ECO:0000256" key="1">
    <source>
        <dbReference type="SAM" id="Phobius"/>
    </source>
</evidence>
<evidence type="ECO:0000313" key="3">
    <source>
        <dbReference type="Proteomes" id="UP000602510"/>
    </source>
</evidence>
<keyword evidence="3" id="KW-1185">Reference proteome</keyword>
<evidence type="ECO:0000313" key="2">
    <source>
        <dbReference type="EMBL" id="KAF4038354.1"/>
    </source>
</evidence>
<organism evidence="2 3">
    <name type="scientific">Phytophthora infestans</name>
    <name type="common">Potato late blight agent</name>
    <name type="synonym">Botrytis infestans</name>
    <dbReference type="NCBI Taxonomy" id="4787"/>
    <lineage>
        <taxon>Eukaryota</taxon>
        <taxon>Sar</taxon>
        <taxon>Stramenopiles</taxon>
        <taxon>Oomycota</taxon>
        <taxon>Peronosporomycetes</taxon>
        <taxon>Peronosporales</taxon>
        <taxon>Peronosporaceae</taxon>
        <taxon>Phytophthora</taxon>
    </lineage>
</organism>
<dbReference type="EMBL" id="WSZM01000199">
    <property type="protein sequence ID" value="KAF4038354.1"/>
    <property type="molecule type" value="Genomic_DNA"/>
</dbReference>
<keyword evidence="1" id="KW-0472">Membrane</keyword>
<accession>A0A833T7T8</accession>
<keyword evidence="1" id="KW-0812">Transmembrane</keyword>
<keyword evidence="1" id="KW-1133">Transmembrane helix</keyword>
<sequence length="84" mass="9038">MSLKSTAQAVILFMSSMGSILTSVFTIIFSRSLPLDNLNVENMFFTLGALSAINFVVVMKKMSMGMSASPVLGNEVPALDKNCQ</sequence>
<gene>
    <name evidence="2" type="ORF">GN244_ATG09525</name>
</gene>
<name>A0A833T7T8_PHYIN</name>
<feature type="transmembrane region" description="Helical" evidence="1">
    <location>
        <begin position="9"/>
        <end position="30"/>
    </location>
</feature>
<protein>
    <submittedName>
        <fullName evidence="2">Uncharacterized protein</fullName>
    </submittedName>
</protein>
<dbReference type="AlphaFoldDB" id="A0A833T7T8"/>
<proteinExistence type="predicted"/>
<feature type="transmembrane region" description="Helical" evidence="1">
    <location>
        <begin position="42"/>
        <end position="59"/>
    </location>
</feature>
<reference evidence="2" key="1">
    <citation type="submission" date="2020-04" db="EMBL/GenBank/DDBJ databases">
        <title>Hybrid Assembly of Korean Phytophthora infestans isolates.</title>
        <authorList>
            <person name="Prokchorchik M."/>
            <person name="Lee Y."/>
            <person name="Seo J."/>
            <person name="Cho J.-H."/>
            <person name="Park Y.-E."/>
            <person name="Jang D.-C."/>
            <person name="Im J.-S."/>
            <person name="Choi J.-G."/>
            <person name="Park H.-J."/>
            <person name="Lee G.-B."/>
            <person name="Lee Y.-G."/>
            <person name="Hong S.-Y."/>
            <person name="Cho K."/>
            <person name="Sohn K.H."/>
        </authorList>
    </citation>
    <scope>NUCLEOTIDE SEQUENCE</scope>
    <source>
        <strain evidence="2">KR_1_A1</strain>
    </source>
</reference>
<comment type="caution">
    <text evidence="2">The sequence shown here is derived from an EMBL/GenBank/DDBJ whole genome shotgun (WGS) entry which is preliminary data.</text>
</comment>
<dbReference type="Proteomes" id="UP000602510">
    <property type="component" value="Unassembled WGS sequence"/>
</dbReference>